<sequence length="101" mass="10874">MSFAEVLAGLPEVDHLSGIELTGPDGEQERVENKPGSQGSLKVYHYLLDKFGVLDRTAANAGLIMYAEHTLDARANPGKHPNIDRLLAIAADGRAWHGQAV</sequence>
<accession>A0A4R1BE37</accession>
<dbReference type="EMBL" id="SJZB01000027">
    <property type="protein sequence ID" value="TCJ15406.1"/>
    <property type="molecule type" value="Genomic_DNA"/>
</dbReference>
<dbReference type="Proteomes" id="UP000295443">
    <property type="component" value="Unassembled WGS sequence"/>
</dbReference>
<proteinExistence type="predicted"/>
<dbReference type="RefSeq" id="WP_131446103.1">
    <property type="nucleotide sequence ID" value="NZ_SJZB01000027.1"/>
</dbReference>
<evidence type="ECO:0000256" key="1">
    <source>
        <dbReference type="SAM" id="MobiDB-lite"/>
    </source>
</evidence>
<protein>
    <submittedName>
        <fullName evidence="2">DUF2322 family protein</fullName>
    </submittedName>
</protein>
<dbReference type="InterPro" id="IPR016755">
    <property type="entry name" value="UCP019302"/>
</dbReference>
<dbReference type="AlphaFoldDB" id="A0A4R1BE37"/>
<evidence type="ECO:0000313" key="2">
    <source>
        <dbReference type="EMBL" id="TCJ15406.1"/>
    </source>
</evidence>
<gene>
    <name evidence="2" type="ORF">EZJ19_07260</name>
</gene>
<organism evidence="2 3">
    <name type="scientific">Parasulfuritortus cantonensis</name>
    <dbReference type="NCBI Taxonomy" id="2528202"/>
    <lineage>
        <taxon>Bacteria</taxon>
        <taxon>Pseudomonadati</taxon>
        <taxon>Pseudomonadota</taxon>
        <taxon>Betaproteobacteria</taxon>
        <taxon>Nitrosomonadales</taxon>
        <taxon>Thiobacillaceae</taxon>
        <taxon>Parasulfuritortus</taxon>
    </lineage>
</organism>
<reference evidence="2 3" key="1">
    <citation type="submission" date="2019-03" db="EMBL/GenBank/DDBJ databases">
        <title>Genome sequence of Thiobacillaceae bacterium LSR1, a sulfur-oxidizing bacterium isolated from freshwater sediment.</title>
        <authorList>
            <person name="Li S."/>
        </authorList>
    </citation>
    <scope>NUCLEOTIDE SEQUENCE [LARGE SCALE GENOMIC DNA]</scope>
    <source>
        <strain evidence="2 3">LSR1</strain>
    </source>
</reference>
<name>A0A4R1BE37_9PROT</name>
<keyword evidence="3" id="KW-1185">Reference proteome</keyword>
<dbReference type="PIRSF" id="PIRSF019302">
    <property type="entry name" value="UCP019302"/>
    <property type="match status" value="1"/>
</dbReference>
<feature type="region of interest" description="Disordered" evidence="1">
    <location>
        <begin position="17"/>
        <end position="36"/>
    </location>
</feature>
<comment type="caution">
    <text evidence="2">The sequence shown here is derived from an EMBL/GenBank/DDBJ whole genome shotgun (WGS) entry which is preliminary data.</text>
</comment>
<dbReference type="OrthoDB" id="7596112at2"/>
<evidence type="ECO:0000313" key="3">
    <source>
        <dbReference type="Proteomes" id="UP000295443"/>
    </source>
</evidence>
<dbReference type="Pfam" id="PF10084">
    <property type="entry name" value="DUF2322"/>
    <property type="match status" value="1"/>
</dbReference>